<reference evidence="3" key="1">
    <citation type="journal article" date="2017" name="Nature">
        <title>The sunflower genome provides insights into oil metabolism, flowering and Asterid evolution.</title>
        <authorList>
            <person name="Badouin H."/>
            <person name="Gouzy J."/>
            <person name="Grassa C.J."/>
            <person name="Murat F."/>
            <person name="Staton S.E."/>
            <person name="Cottret L."/>
            <person name="Lelandais-Briere C."/>
            <person name="Owens G.L."/>
            <person name="Carrere S."/>
            <person name="Mayjonade B."/>
            <person name="Legrand L."/>
            <person name="Gill N."/>
            <person name="Kane N.C."/>
            <person name="Bowers J.E."/>
            <person name="Hubner S."/>
            <person name="Bellec A."/>
            <person name="Berard A."/>
            <person name="Berges H."/>
            <person name="Blanchet N."/>
            <person name="Boniface M.C."/>
            <person name="Brunel D."/>
            <person name="Catrice O."/>
            <person name="Chaidir N."/>
            <person name="Claudel C."/>
            <person name="Donnadieu C."/>
            <person name="Faraut T."/>
            <person name="Fievet G."/>
            <person name="Helmstetter N."/>
            <person name="King M."/>
            <person name="Knapp S.J."/>
            <person name="Lai Z."/>
            <person name="Le Paslier M.C."/>
            <person name="Lippi Y."/>
            <person name="Lorenzon L."/>
            <person name="Mandel J.R."/>
            <person name="Marage G."/>
            <person name="Marchand G."/>
            <person name="Marquand E."/>
            <person name="Bret-Mestries E."/>
            <person name="Morien E."/>
            <person name="Nambeesan S."/>
            <person name="Nguyen T."/>
            <person name="Pegot-Espagnet P."/>
            <person name="Pouilly N."/>
            <person name="Raftis F."/>
            <person name="Sallet E."/>
            <person name="Schiex T."/>
            <person name="Thomas J."/>
            <person name="Vandecasteele C."/>
            <person name="Vares D."/>
            <person name="Vear F."/>
            <person name="Vautrin S."/>
            <person name="Crespi M."/>
            <person name="Mangin B."/>
            <person name="Burke J.M."/>
            <person name="Salse J."/>
            <person name="Munos S."/>
            <person name="Vincourt P."/>
            <person name="Rieseberg L.H."/>
            <person name="Langlade N.B."/>
        </authorList>
    </citation>
    <scope>NUCLEOTIDE SEQUENCE [LARGE SCALE GENOMIC DNA]</scope>
    <source>
        <strain evidence="3">cv. SF193</strain>
    </source>
</reference>
<protein>
    <submittedName>
        <fullName evidence="2">Uncharacterized protein</fullName>
    </submittedName>
</protein>
<organism evidence="2 3">
    <name type="scientific">Helianthus annuus</name>
    <name type="common">Common sunflower</name>
    <dbReference type="NCBI Taxonomy" id="4232"/>
    <lineage>
        <taxon>Eukaryota</taxon>
        <taxon>Viridiplantae</taxon>
        <taxon>Streptophyta</taxon>
        <taxon>Embryophyta</taxon>
        <taxon>Tracheophyta</taxon>
        <taxon>Spermatophyta</taxon>
        <taxon>Magnoliopsida</taxon>
        <taxon>eudicotyledons</taxon>
        <taxon>Gunneridae</taxon>
        <taxon>Pentapetalae</taxon>
        <taxon>asterids</taxon>
        <taxon>campanulids</taxon>
        <taxon>Asterales</taxon>
        <taxon>Asteraceae</taxon>
        <taxon>Asteroideae</taxon>
        <taxon>Heliantheae alliance</taxon>
        <taxon>Heliantheae</taxon>
        <taxon>Helianthus</taxon>
    </lineage>
</organism>
<keyword evidence="3" id="KW-1185">Reference proteome</keyword>
<keyword evidence="1" id="KW-1133">Transmembrane helix</keyword>
<dbReference type="Proteomes" id="UP000215914">
    <property type="component" value="Chromosome 5"/>
</dbReference>
<gene>
    <name evidence="2" type="ORF">HannXRQ_Chr05g0134841</name>
</gene>
<feature type="transmembrane region" description="Helical" evidence="1">
    <location>
        <begin position="48"/>
        <end position="69"/>
    </location>
</feature>
<sequence length="73" mass="8113">MLEKEAAVGRVGCCPPPHHGAHDLRFPPEIQHPLHLGWNSDRLIIRLLVDWTASSIIFSFWFGLIGASVDQGV</sequence>
<dbReference type="InParanoid" id="A0A251ULM1"/>
<accession>A0A251ULM1</accession>
<name>A0A251ULM1_HELAN</name>
<evidence type="ECO:0000313" key="2">
    <source>
        <dbReference type="EMBL" id="OTG24270.1"/>
    </source>
</evidence>
<dbReference type="EMBL" id="CM007894">
    <property type="protein sequence ID" value="OTG24270.1"/>
    <property type="molecule type" value="Genomic_DNA"/>
</dbReference>
<proteinExistence type="predicted"/>
<dbReference type="AlphaFoldDB" id="A0A251ULM1"/>
<keyword evidence="1" id="KW-0472">Membrane</keyword>
<evidence type="ECO:0000313" key="3">
    <source>
        <dbReference type="Proteomes" id="UP000215914"/>
    </source>
</evidence>
<evidence type="ECO:0000256" key="1">
    <source>
        <dbReference type="SAM" id="Phobius"/>
    </source>
</evidence>
<keyword evidence="1" id="KW-0812">Transmembrane</keyword>